<dbReference type="RefSeq" id="WP_283230096.1">
    <property type="nucleotide sequence ID" value="NZ_JASGBQ010000003.1"/>
</dbReference>
<evidence type="ECO:0000256" key="1">
    <source>
        <dbReference type="SAM" id="Phobius"/>
    </source>
</evidence>
<feature type="transmembrane region" description="Helical" evidence="1">
    <location>
        <begin position="115"/>
        <end position="134"/>
    </location>
</feature>
<keyword evidence="1" id="KW-0812">Transmembrane</keyword>
<accession>A0AAP4B8B5</accession>
<keyword evidence="3" id="KW-1185">Reference proteome</keyword>
<dbReference type="Proteomes" id="UP001300383">
    <property type="component" value="Unassembled WGS sequence"/>
</dbReference>
<comment type="caution">
    <text evidence="2">The sequence shown here is derived from an EMBL/GenBank/DDBJ whole genome shotgun (WGS) entry which is preliminary data.</text>
</comment>
<evidence type="ECO:0000313" key="3">
    <source>
        <dbReference type="Proteomes" id="UP001300383"/>
    </source>
</evidence>
<feature type="transmembrane region" description="Helical" evidence="1">
    <location>
        <begin position="44"/>
        <end position="64"/>
    </location>
</feature>
<protein>
    <submittedName>
        <fullName evidence="2">ABC transporter permease</fullName>
    </submittedName>
</protein>
<keyword evidence="1" id="KW-1133">Transmembrane helix</keyword>
<dbReference type="EMBL" id="JASGBQ010000003">
    <property type="protein sequence ID" value="MDI9241589.1"/>
    <property type="molecule type" value="Genomic_DNA"/>
</dbReference>
<sequence>MWDIKVFSTDFYHAVNWFLLYSMLGWLLESIYMSFCNKRLTNRGFVRGPICPIYGVGFLGAYFLFKPIAHNWPLLYVVGCISATALEFLVAKVMIRIFGAVWWDYKDKPFNYKGILCLESTLAWGIYAICLFAFVHKGISWLSDSYSVTVGKIFVIVGAVYYISDFIYCAVRAKRNEGLDKDGILVKTE</sequence>
<evidence type="ECO:0000313" key="2">
    <source>
        <dbReference type="EMBL" id="MDI9241589.1"/>
    </source>
</evidence>
<dbReference type="AlphaFoldDB" id="A0AAP4B8B5"/>
<organism evidence="2 3">
    <name type="scientific">Fusibacillus kribbianus</name>
    <dbReference type="NCBI Taxonomy" id="3044208"/>
    <lineage>
        <taxon>Bacteria</taxon>
        <taxon>Bacillati</taxon>
        <taxon>Bacillota</taxon>
        <taxon>Clostridia</taxon>
        <taxon>Lachnospirales</taxon>
        <taxon>Lachnospiraceae</taxon>
        <taxon>Fusibacillus</taxon>
    </lineage>
</organism>
<dbReference type="Pfam" id="PF06541">
    <property type="entry name" value="ABC_trans_CmpB"/>
    <property type="match status" value="1"/>
</dbReference>
<gene>
    <name evidence="2" type="ORF">QJ036_03735</name>
</gene>
<feature type="transmembrane region" description="Helical" evidence="1">
    <location>
        <begin position="76"/>
        <end position="103"/>
    </location>
</feature>
<proteinExistence type="predicted"/>
<reference evidence="2 3" key="1">
    <citation type="submission" date="2023-05" db="EMBL/GenBank/DDBJ databases">
        <title>[ruminococcus] sp. nov., isolated from a pig farm feces dump.</title>
        <authorList>
            <person name="Chang Y.-H."/>
        </authorList>
    </citation>
    <scope>NUCLEOTIDE SEQUENCE [LARGE SCALE GENOMIC DNA]</scope>
    <source>
        <strain evidence="2 3">YH-rum2234</strain>
    </source>
</reference>
<feature type="transmembrane region" description="Helical" evidence="1">
    <location>
        <begin position="12"/>
        <end position="32"/>
    </location>
</feature>
<keyword evidence="1" id="KW-0472">Membrane</keyword>
<dbReference type="InterPro" id="IPR010540">
    <property type="entry name" value="CmpB_TMEM229"/>
</dbReference>
<feature type="transmembrane region" description="Helical" evidence="1">
    <location>
        <begin position="146"/>
        <end position="171"/>
    </location>
</feature>
<name>A0AAP4B8B5_9FIRM</name>